<dbReference type="Proteomes" id="UP000680279">
    <property type="component" value="Unassembled WGS sequence"/>
</dbReference>
<evidence type="ECO:0000313" key="3">
    <source>
        <dbReference type="Proteomes" id="UP000680279"/>
    </source>
</evidence>
<organism evidence="2 3">
    <name type="scientific">Siminovitchia fordii</name>
    <dbReference type="NCBI Taxonomy" id="254759"/>
    <lineage>
        <taxon>Bacteria</taxon>
        <taxon>Bacillati</taxon>
        <taxon>Bacillota</taxon>
        <taxon>Bacilli</taxon>
        <taxon>Bacillales</taxon>
        <taxon>Bacillaceae</taxon>
        <taxon>Siminovitchia</taxon>
    </lineage>
</organism>
<sequence>MSIKNKEQVNVYQRLDMMEKQLKKLSMLDEYVKQILEMEKRLSQLNKLDKTKGLEKRLVPLLEETVKSEFAPVQYAYQELYKRIISLEKKMSALETWADETTAEMDSRNEEARVHDPDHSVLFQEITVEKLFVDKYEQVNNVGSLGVKELSGQMNIGATFENSSNPSEGIPEEPMEKWQEKKKKFKAMKEKYGIDKSNENNRGADKEDQRNEVPEENDN</sequence>
<reference evidence="2 3" key="1">
    <citation type="submission" date="2021-03" db="EMBL/GenBank/DDBJ databases">
        <title>Antimicrobial resistance genes in bacteria isolated from Japanese honey, and their potential for conferring macrolide and lincosamide resistance in the American foulbrood pathogen Paenibacillus larvae.</title>
        <authorList>
            <person name="Okamoto M."/>
            <person name="Kumagai M."/>
            <person name="Kanamori H."/>
            <person name="Takamatsu D."/>
        </authorList>
    </citation>
    <scope>NUCLEOTIDE SEQUENCE [LARGE SCALE GENOMIC DNA]</scope>
    <source>
        <strain evidence="2 3">J1TS3</strain>
    </source>
</reference>
<gene>
    <name evidence="2" type="ORF">J1TS3_20130</name>
</gene>
<dbReference type="RefSeq" id="WP_018706116.1">
    <property type="nucleotide sequence ID" value="NZ_BOQT01000006.1"/>
</dbReference>
<name>A0ABQ4K585_9BACI</name>
<proteinExistence type="predicted"/>
<dbReference type="EMBL" id="BOQT01000006">
    <property type="protein sequence ID" value="GIN20879.1"/>
    <property type="molecule type" value="Genomic_DNA"/>
</dbReference>
<feature type="region of interest" description="Disordered" evidence="1">
    <location>
        <begin position="159"/>
        <end position="219"/>
    </location>
</feature>
<accession>A0ABQ4K585</accession>
<protein>
    <submittedName>
        <fullName evidence="2">Uncharacterized protein</fullName>
    </submittedName>
</protein>
<evidence type="ECO:0000256" key="1">
    <source>
        <dbReference type="SAM" id="MobiDB-lite"/>
    </source>
</evidence>
<feature type="compositionally biased region" description="Basic and acidic residues" evidence="1">
    <location>
        <begin position="187"/>
        <end position="213"/>
    </location>
</feature>
<comment type="caution">
    <text evidence="2">The sequence shown here is derived from an EMBL/GenBank/DDBJ whole genome shotgun (WGS) entry which is preliminary data.</text>
</comment>
<keyword evidence="3" id="KW-1185">Reference proteome</keyword>
<evidence type="ECO:0000313" key="2">
    <source>
        <dbReference type="EMBL" id="GIN20879.1"/>
    </source>
</evidence>